<dbReference type="RefSeq" id="WP_115688497.1">
    <property type="nucleotide sequence ID" value="NZ_CP031417.1"/>
</dbReference>
<name>A0A345ZRS6_9HYPH</name>
<dbReference type="Proteomes" id="UP000254889">
    <property type="component" value="Chromosome"/>
</dbReference>
<protein>
    <submittedName>
        <fullName evidence="2">Uncharacterized protein</fullName>
    </submittedName>
</protein>
<evidence type="ECO:0000313" key="2">
    <source>
        <dbReference type="EMBL" id="AXK79623.1"/>
    </source>
</evidence>
<dbReference type="EMBL" id="CP031417">
    <property type="protein sequence ID" value="AXK79623.1"/>
    <property type="molecule type" value="Genomic_DNA"/>
</dbReference>
<dbReference type="AlphaFoldDB" id="A0A345ZRS6"/>
<dbReference type="KEGG" id="ptaw:DW352_03270"/>
<feature type="transmembrane region" description="Helical" evidence="1">
    <location>
        <begin position="6"/>
        <end position="24"/>
    </location>
</feature>
<evidence type="ECO:0000313" key="3">
    <source>
        <dbReference type="Proteomes" id="UP000254889"/>
    </source>
</evidence>
<keyword evidence="1" id="KW-1133">Transmembrane helix</keyword>
<accession>A0A345ZRS6</accession>
<feature type="transmembrane region" description="Helical" evidence="1">
    <location>
        <begin position="64"/>
        <end position="88"/>
    </location>
</feature>
<keyword evidence="1" id="KW-0812">Transmembrane</keyword>
<evidence type="ECO:0000256" key="1">
    <source>
        <dbReference type="SAM" id="Phobius"/>
    </source>
</evidence>
<gene>
    <name evidence="2" type="ORF">DW352_03270</name>
</gene>
<reference evidence="2 3" key="1">
    <citation type="submission" date="2018-07" db="EMBL/GenBank/DDBJ databases">
        <authorList>
            <person name="Quirk P.G."/>
            <person name="Krulwich T.A."/>
        </authorList>
    </citation>
    <scope>NUCLEOTIDE SEQUENCE [LARGE SCALE GENOMIC DNA]</scope>
    <source>
        <strain evidence="2 3">CC-BB4</strain>
    </source>
</reference>
<organism evidence="2 3">
    <name type="scientific">Pseudolabrys taiwanensis</name>
    <dbReference type="NCBI Taxonomy" id="331696"/>
    <lineage>
        <taxon>Bacteria</taxon>
        <taxon>Pseudomonadati</taxon>
        <taxon>Pseudomonadota</taxon>
        <taxon>Alphaproteobacteria</taxon>
        <taxon>Hyphomicrobiales</taxon>
        <taxon>Xanthobacteraceae</taxon>
        <taxon>Pseudolabrys</taxon>
    </lineage>
</organism>
<feature type="transmembrane region" description="Helical" evidence="1">
    <location>
        <begin position="36"/>
        <end position="58"/>
    </location>
</feature>
<keyword evidence="3" id="KW-1185">Reference proteome</keyword>
<keyword evidence="1" id="KW-0472">Membrane</keyword>
<sequence>MDPLGVAGFSSFGLFVGLLIGWFVNDDRNTKGADKAYAKVVIAIASSAVSFIPLFAPMTGRERWFYPIFLLVGLIVSPLFDVGLQWFYTRKSVVALFKK</sequence>
<proteinExistence type="predicted"/>